<sequence>MSGISLSYFGSTDYWPVIRDSSGAGFDETTARGLQIGEELLLPKSLFSENGQKLSGQTEKISGEDLNDATDGPGKYRDTAATTKETDFDKEGSDTEEGSDSDKEDSNTNGVNTSLSRSLPVDSGLKPLQGSQFPIGRTVVTVFDSSLSGTLTVETMPSDNGTSITVSTDLADIVDINEAREELDNIFTVDFEKQVLDWLTVAVEDNGEKFSVGAEIAKTSDGHIISMEVGKSILQNMWDVSLSTKKDVELDDGTKATIDAEYEVKLAASRKDYIPPRGPVATEPVPVVDRIPVFPPVIPKAPGLNTFPRDQVAKNNPNTWVPRPEPGKVLTQIPGLDLEFESPKSVSSGAFSETPQLNSDPISSISTPEWENRFLDSPIGEASTAYLEASTNVAAAVGPWESSEEVPDWATVGVATAGVTAAVAAAAVGTGAVVGAGASGAGASGAGASGAGASGAGAIGKGILSLGSKFAFF</sequence>
<evidence type="ECO:0000313" key="3">
    <source>
        <dbReference type="Proteomes" id="UP000050465"/>
    </source>
</evidence>
<comment type="caution">
    <text evidence="2">The sequence shown here is derived from an EMBL/GenBank/DDBJ whole genome shotgun (WGS) entry which is preliminary data.</text>
</comment>
<feature type="region of interest" description="Disordered" evidence="1">
    <location>
        <begin position="345"/>
        <end position="364"/>
    </location>
</feature>
<feature type="compositionally biased region" description="Polar residues" evidence="1">
    <location>
        <begin position="49"/>
        <end position="60"/>
    </location>
</feature>
<dbReference type="AlphaFoldDB" id="A0A0P7Z9T0"/>
<evidence type="ECO:0000313" key="2">
    <source>
        <dbReference type="EMBL" id="KPQ31493.1"/>
    </source>
</evidence>
<accession>A0A0P7Z9T0</accession>
<protein>
    <submittedName>
        <fullName evidence="2">Uncharacterized protein</fullName>
    </submittedName>
</protein>
<feature type="region of interest" description="Disordered" evidence="1">
    <location>
        <begin position="49"/>
        <end position="123"/>
    </location>
</feature>
<gene>
    <name evidence="2" type="ORF">HLUCCA11_23655</name>
</gene>
<proteinExistence type="predicted"/>
<feature type="region of interest" description="Disordered" evidence="1">
    <location>
        <begin position="305"/>
        <end position="327"/>
    </location>
</feature>
<feature type="compositionally biased region" description="Polar residues" evidence="1">
    <location>
        <begin position="107"/>
        <end position="117"/>
    </location>
</feature>
<dbReference type="Proteomes" id="UP000050465">
    <property type="component" value="Unassembled WGS sequence"/>
</dbReference>
<name>A0A0P7Z9T0_9CYAN</name>
<dbReference type="EMBL" id="LJZR01000100">
    <property type="protein sequence ID" value="KPQ31493.1"/>
    <property type="molecule type" value="Genomic_DNA"/>
</dbReference>
<reference evidence="2 3" key="1">
    <citation type="submission" date="2015-09" db="EMBL/GenBank/DDBJ databases">
        <title>Identification and resolution of microdiversity through metagenomic sequencing of parallel consortia.</title>
        <authorList>
            <person name="Nelson W.C."/>
            <person name="Romine M.F."/>
            <person name="Lindemann S.R."/>
        </authorList>
    </citation>
    <scope>NUCLEOTIDE SEQUENCE [LARGE SCALE GENOMIC DNA]</scope>
    <source>
        <strain evidence="2">Ana</strain>
    </source>
</reference>
<organism evidence="2 3">
    <name type="scientific">Phormidesmis priestleyi Ana</name>
    <dbReference type="NCBI Taxonomy" id="1666911"/>
    <lineage>
        <taxon>Bacteria</taxon>
        <taxon>Bacillati</taxon>
        <taxon>Cyanobacteriota</taxon>
        <taxon>Cyanophyceae</taxon>
        <taxon>Leptolyngbyales</taxon>
        <taxon>Leptolyngbyaceae</taxon>
        <taxon>Phormidesmis</taxon>
    </lineage>
</organism>
<evidence type="ECO:0000256" key="1">
    <source>
        <dbReference type="SAM" id="MobiDB-lite"/>
    </source>
</evidence>
<feature type="compositionally biased region" description="Basic and acidic residues" evidence="1">
    <location>
        <begin position="74"/>
        <end position="93"/>
    </location>
</feature>